<protein>
    <submittedName>
        <fullName evidence="1">Uncharacterized protein</fullName>
    </submittedName>
</protein>
<evidence type="ECO:0000313" key="2">
    <source>
        <dbReference type="Proteomes" id="UP000220527"/>
    </source>
</evidence>
<accession>A0A2A6RIH6</accession>
<gene>
    <name evidence="1" type="ORF">CJ255_12135</name>
</gene>
<organism evidence="1 2">
    <name type="scientific">Candidatus Viridilinea mediisalina</name>
    <dbReference type="NCBI Taxonomy" id="2024553"/>
    <lineage>
        <taxon>Bacteria</taxon>
        <taxon>Bacillati</taxon>
        <taxon>Chloroflexota</taxon>
        <taxon>Chloroflexia</taxon>
        <taxon>Chloroflexales</taxon>
        <taxon>Chloroflexineae</taxon>
        <taxon>Oscillochloridaceae</taxon>
        <taxon>Candidatus Viridilinea</taxon>
    </lineage>
</organism>
<dbReference type="EMBL" id="NQWI01000051">
    <property type="protein sequence ID" value="PDW02822.1"/>
    <property type="molecule type" value="Genomic_DNA"/>
</dbReference>
<name>A0A2A6RIH6_9CHLR</name>
<dbReference type="Proteomes" id="UP000220527">
    <property type="component" value="Unassembled WGS sequence"/>
</dbReference>
<reference evidence="2" key="1">
    <citation type="submission" date="2017-08" db="EMBL/GenBank/DDBJ databases">
        <authorList>
            <person name="Grouzdev D.S."/>
            <person name="Gaisin V.A."/>
            <person name="Rysina M.S."/>
            <person name="Gorlenko V.M."/>
        </authorList>
    </citation>
    <scope>NUCLEOTIDE SEQUENCE [LARGE SCALE GENOMIC DNA]</scope>
    <source>
        <strain evidence="2">Kir15-3F</strain>
    </source>
</reference>
<dbReference type="AlphaFoldDB" id="A0A2A6RIH6"/>
<proteinExistence type="predicted"/>
<sequence length="121" mass="14170">MNVLKRQAFLLKVNHLSHNAQAVVRVTVTCVQTGREVAFSLPDLSVPLQTLLGQLGFDAPQQPRRRPMLWHTKQRQRRRRRRWVGWRSAALRVRSNVRSGMVVQQHRWLQPASFVGLRYHS</sequence>
<dbReference type="RefSeq" id="WP_097644368.1">
    <property type="nucleotide sequence ID" value="NZ_NQWI01000051.1"/>
</dbReference>
<evidence type="ECO:0000313" key="1">
    <source>
        <dbReference type="EMBL" id="PDW02822.1"/>
    </source>
</evidence>
<comment type="caution">
    <text evidence="1">The sequence shown here is derived from an EMBL/GenBank/DDBJ whole genome shotgun (WGS) entry which is preliminary data.</text>
</comment>
<keyword evidence="2" id="KW-1185">Reference proteome</keyword>